<reference evidence="8" key="2">
    <citation type="submission" date="2021-04" db="EMBL/GenBank/DDBJ databases">
        <authorList>
            <person name="Gilroy R."/>
        </authorList>
    </citation>
    <scope>NUCLEOTIDE SEQUENCE</scope>
    <source>
        <strain evidence="8">Gambia11-129</strain>
    </source>
</reference>
<feature type="domain" description="Citrate transporter-like" evidence="7">
    <location>
        <begin position="12"/>
        <end position="299"/>
    </location>
</feature>
<dbReference type="AlphaFoldDB" id="A0A9D1PTX2"/>
<evidence type="ECO:0000256" key="5">
    <source>
        <dbReference type="ARBA" id="ARBA00023136"/>
    </source>
</evidence>
<dbReference type="InterPro" id="IPR051475">
    <property type="entry name" value="Diverse_Ion_Transporter"/>
</dbReference>
<reference evidence="8" key="1">
    <citation type="journal article" date="2021" name="PeerJ">
        <title>Extensive microbial diversity within the chicken gut microbiome revealed by metagenomics and culture.</title>
        <authorList>
            <person name="Gilroy R."/>
            <person name="Ravi A."/>
            <person name="Getino M."/>
            <person name="Pursley I."/>
            <person name="Horton D.L."/>
            <person name="Alikhan N.F."/>
            <person name="Baker D."/>
            <person name="Gharbi K."/>
            <person name="Hall N."/>
            <person name="Watson M."/>
            <person name="Adriaenssens E.M."/>
            <person name="Foster-Nyarko E."/>
            <person name="Jarju S."/>
            <person name="Secka A."/>
            <person name="Antonio M."/>
            <person name="Oren A."/>
            <person name="Chaudhuri R.R."/>
            <person name="La Ragione R."/>
            <person name="Hildebrand F."/>
            <person name="Pallen M.J."/>
        </authorList>
    </citation>
    <scope>NUCLEOTIDE SEQUENCE</scope>
    <source>
        <strain evidence="8">Gambia11-129</strain>
    </source>
</reference>
<evidence type="ECO:0000256" key="6">
    <source>
        <dbReference type="SAM" id="Phobius"/>
    </source>
</evidence>
<dbReference type="Proteomes" id="UP000823936">
    <property type="component" value="Unassembled WGS sequence"/>
</dbReference>
<gene>
    <name evidence="8" type="ORF">IAB12_02725</name>
</gene>
<evidence type="ECO:0000256" key="1">
    <source>
        <dbReference type="ARBA" id="ARBA00004141"/>
    </source>
</evidence>
<evidence type="ECO:0000256" key="2">
    <source>
        <dbReference type="ARBA" id="ARBA00022448"/>
    </source>
</evidence>
<dbReference type="PANTHER" id="PTHR43568">
    <property type="entry name" value="P PROTEIN"/>
    <property type="match status" value="1"/>
</dbReference>
<sequence>MLGFVKKEAVFVIALFFALVTAFFNPPSGEYIEAIDFRTLGLLFSLMGISEGLKESGFFSSCSSLLLRKSRNMKMLSMLLVLMVFLLSMLFTNDVSLIMFVPFSILMLEKEGADERYIARLVTLETISANLGSMTTPVGNPQNIYLCSVYQIEAGNFFATILPYSALSLILVLASAYFFLKSDEMLKSEDEGRSKTGAKSYVYIFLLFLALLTVFNIISWIILVVAELVIMLVMDRKIIKRIDYVLLLTFICFFIFSANIRKIDGIASLISAPMEMNGMLTSALTSQVISNVPSAIFLSAFTDNYKDLLIGTNLGGLGTPIASLASLISLKLYFKRKEVRKGYYMAFFLILNFFLLGLLLSIAVFLNR</sequence>
<feature type="transmembrane region" description="Helical" evidence="6">
    <location>
        <begin position="79"/>
        <end position="101"/>
    </location>
</feature>
<keyword evidence="3 6" id="KW-0812">Transmembrane</keyword>
<feature type="transmembrane region" description="Helical" evidence="6">
    <location>
        <begin position="308"/>
        <end position="330"/>
    </location>
</feature>
<feature type="transmembrane region" description="Helical" evidence="6">
    <location>
        <begin position="342"/>
        <end position="366"/>
    </location>
</feature>
<protein>
    <recommendedName>
        <fullName evidence="7">Citrate transporter-like domain-containing protein</fullName>
    </recommendedName>
</protein>
<comment type="caution">
    <text evidence="8">The sequence shown here is derived from an EMBL/GenBank/DDBJ whole genome shotgun (WGS) entry which is preliminary data.</text>
</comment>
<evidence type="ECO:0000256" key="3">
    <source>
        <dbReference type="ARBA" id="ARBA00022692"/>
    </source>
</evidence>
<evidence type="ECO:0000313" key="9">
    <source>
        <dbReference type="Proteomes" id="UP000823936"/>
    </source>
</evidence>
<dbReference type="PANTHER" id="PTHR43568:SF1">
    <property type="entry name" value="P PROTEIN"/>
    <property type="match status" value="1"/>
</dbReference>
<keyword evidence="2" id="KW-0813">Transport</keyword>
<keyword evidence="5 6" id="KW-0472">Membrane</keyword>
<dbReference type="InterPro" id="IPR004680">
    <property type="entry name" value="Cit_transptr-like_dom"/>
</dbReference>
<evidence type="ECO:0000259" key="7">
    <source>
        <dbReference type="Pfam" id="PF03600"/>
    </source>
</evidence>
<keyword evidence="4 6" id="KW-1133">Transmembrane helix</keyword>
<proteinExistence type="predicted"/>
<dbReference type="GO" id="GO:0055085">
    <property type="term" value="P:transmembrane transport"/>
    <property type="evidence" value="ECO:0007669"/>
    <property type="project" value="InterPro"/>
</dbReference>
<name>A0A9D1PTX2_9SPIO</name>
<feature type="transmembrane region" description="Helical" evidence="6">
    <location>
        <begin position="161"/>
        <end position="180"/>
    </location>
</feature>
<evidence type="ECO:0000313" key="8">
    <source>
        <dbReference type="EMBL" id="HIV98678.1"/>
    </source>
</evidence>
<organism evidence="8 9">
    <name type="scientific">Candidatus Ornithospirochaeta avicola</name>
    <dbReference type="NCBI Taxonomy" id="2840896"/>
    <lineage>
        <taxon>Bacteria</taxon>
        <taxon>Pseudomonadati</taxon>
        <taxon>Spirochaetota</taxon>
        <taxon>Spirochaetia</taxon>
        <taxon>Spirochaetales</taxon>
        <taxon>Spirochaetaceae</taxon>
        <taxon>Spirochaetaceae incertae sedis</taxon>
        <taxon>Candidatus Ornithospirochaeta</taxon>
    </lineage>
</organism>
<evidence type="ECO:0000256" key="4">
    <source>
        <dbReference type="ARBA" id="ARBA00022989"/>
    </source>
</evidence>
<dbReference type="GO" id="GO:0016020">
    <property type="term" value="C:membrane"/>
    <property type="evidence" value="ECO:0007669"/>
    <property type="project" value="UniProtKB-SubCell"/>
</dbReference>
<accession>A0A9D1PTX2</accession>
<dbReference type="Pfam" id="PF03600">
    <property type="entry name" value="CitMHS"/>
    <property type="match status" value="1"/>
</dbReference>
<dbReference type="EMBL" id="DXHU01000011">
    <property type="protein sequence ID" value="HIV98678.1"/>
    <property type="molecule type" value="Genomic_DNA"/>
</dbReference>
<feature type="transmembrane region" description="Helical" evidence="6">
    <location>
        <begin position="280"/>
        <end position="302"/>
    </location>
</feature>
<feature type="transmembrane region" description="Helical" evidence="6">
    <location>
        <begin position="201"/>
        <end position="230"/>
    </location>
</feature>
<feature type="transmembrane region" description="Helical" evidence="6">
    <location>
        <begin position="242"/>
        <end position="260"/>
    </location>
</feature>
<comment type="subcellular location">
    <subcellularLocation>
        <location evidence="1">Membrane</location>
        <topology evidence="1">Multi-pass membrane protein</topology>
    </subcellularLocation>
</comment>